<keyword evidence="2" id="KW-1185">Reference proteome</keyword>
<name>A0ACC0PSC2_RHOML</name>
<organism evidence="1 2">
    <name type="scientific">Rhododendron molle</name>
    <name type="common">Chinese azalea</name>
    <name type="synonym">Azalea mollis</name>
    <dbReference type="NCBI Taxonomy" id="49168"/>
    <lineage>
        <taxon>Eukaryota</taxon>
        <taxon>Viridiplantae</taxon>
        <taxon>Streptophyta</taxon>
        <taxon>Embryophyta</taxon>
        <taxon>Tracheophyta</taxon>
        <taxon>Spermatophyta</taxon>
        <taxon>Magnoliopsida</taxon>
        <taxon>eudicotyledons</taxon>
        <taxon>Gunneridae</taxon>
        <taxon>Pentapetalae</taxon>
        <taxon>asterids</taxon>
        <taxon>Ericales</taxon>
        <taxon>Ericaceae</taxon>
        <taxon>Ericoideae</taxon>
        <taxon>Rhodoreae</taxon>
        <taxon>Rhododendron</taxon>
    </lineage>
</organism>
<dbReference type="Proteomes" id="UP001062846">
    <property type="component" value="Chromosome 2"/>
</dbReference>
<protein>
    <submittedName>
        <fullName evidence="1">Uncharacterized protein</fullName>
    </submittedName>
</protein>
<proteinExistence type="predicted"/>
<dbReference type="EMBL" id="CM046389">
    <property type="protein sequence ID" value="KAI8567567.1"/>
    <property type="molecule type" value="Genomic_DNA"/>
</dbReference>
<gene>
    <name evidence="1" type="ORF">RHMOL_Rhmol02G0131900</name>
</gene>
<evidence type="ECO:0000313" key="2">
    <source>
        <dbReference type="Proteomes" id="UP001062846"/>
    </source>
</evidence>
<accession>A0ACC0PSC2</accession>
<comment type="caution">
    <text evidence="1">The sequence shown here is derived from an EMBL/GenBank/DDBJ whole genome shotgun (WGS) entry which is preliminary data.</text>
</comment>
<evidence type="ECO:0000313" key="1">
    <source>
        <dbReference type="EMBL" id="KAI8567567.1"/>
    </source>
</evidence>
<reference evidence="1" key="1">
    <citation type="submission" date="2022-02" db="EMBL/GenBank/DDBJ databases">
        <title>Plant Genome Project.</title>
        <authorList>
            <person name="Zhang R.-G."/>
        </authorList>
    </citation>
    <scope>NUCLEOTIDE SEQUENCE</scope>
    <source>
        <strain evidence="1">AT1</strain>
    </source>
</reference>
<sequence>MVDNDDRFIFGAIYEFKSPPPDGHHNPLHIPPRYVVAFHGTMTTEWETMKQDLTLDLRVIRNTLEQRAELCKKRFP</sequence>